<reference evidence="1" key="1">
    <citation type="submission" date="2017-02" db="EMBL/GenBank/DDBJ databases">
        <title>Delving into the versatile metabolic prowess of the omnipresent phylum Bacteroidetes.</title>
        <authorList>
            <person name="Nobu M.K."/>
            <person name="Mei R."/>
            <person name="Narihiro T."/>
            <person name="Kuroda K."/>
            <person name="Liu W.-T."/>
        </authorList>
    </citation>
    <scope>NUCLEOTIDE SEQUENCE</scope>
    <source>
        <strain evidence="1">ADurb.Bin276</strain>
    </source>
</reference>
<comment type="caution">
    <text evidence="1">The sequence shown here is derived from an EMBL/GenBank/DDBJ whole genome shotgun (WGS) entry which is preliminary data.</text>
</comment>
<evidence type="ECO:0008006" key="2">
    <source>
        <dbReference type="Google" id="ProtNLM"/>
    </source>
</evidence>
<organism evidence="1">
    <name type="scientific">Candidatus Atribacter allofermentans</name>
    <dbReference type="NCBI Taxonomy" id="1852833"/>
    <lineage>
        <taxon>Bacteria</taxon>
        <taxon>Pseudomonadati</taxon>
        <taxon>Atribacterota</taxon>
        <taxon>Atribacteria</taxon>
        <taxon>Atribacterales</taxon>
        <taxon>Atribacteraceae</taxon>
        <taxon>Atribacter</taxon>
    </lineage>
</organism>
<dbReference type="SUPFAM" id="SSF50630">
    <property type="entry name" value="Acid proteases"/>
    <property type="match status" value="1"/>
</dbReference>
<dbReference type="InterPro" id="IPR021109">
    <property type="entry name" value="Peptidase_aspartic_dom_sf"/>
</dbReference>
<name>A0A1V5T3X5_9BACT</name>
<dbReference type="PROSITE" id="PS00141">
    <property type="entry name" value="ASP_PROTEASE"/>
    <property type="match status" value="1"/>
</dbReference>
<dbReference type="GO" id="GO:0006508">
    <property type="term" value="P:proteolysis"/>
    <property type="evidence" value="ECO:0007669"/>
    <property type="project" value="InterPro"/>
</dbReference>
<evidence type="ECO:0000313" key="1">
    <source>
        <dbReference type="EMBL" id="OQA61465.1"/>
    </source>
</evidence>
<proteinExistence type="predicted"/>
<dbReference type="EMBL" id="MWBQ01000018">
    <property type="protein sequence ID" value="OQA61465.1"/>
    <property type="molecule type" value="Genomic_DNA"/>
</dbReference>
<gene>
    <name evidence="1" type="ORF">BWY41_00145</name>
</gene>
<dbReference type="InterPro" id="IPR001969">
    <property type="entry name" value="Aspartic_peptidase_AS"/>
</dbReference>
<dbReference type="GO" id="GO:0004190">
    <property type="term" value="F:aspartic-type endopeptidase activity"/>
    <property type="evidence" value="ECO:0007669"/>
    <property type="project" value="InterPro"/>
</dbReference>
<dbReference type="AlphaFoldDB" id="A0A1V5T3X5"/>
<dbReference type="Proteomes" id="UP000485569">
    <property type="component" value="Unassembled WGS sequence"/>
</dbReference>
<accession>A0A1V5T3X5</accession>
<sequence>MPIHNVQCPDNDKVTPQQLLEFAGPLLWVEVSVPSAISQVLNSQKQIIPNPINGKALIDTGASKTCVDESILKTLNLKPVGENEIATPQGTDKKFEYPVKLEFPGSPIPPLEFNSVIGVDLKAQDIAVLIGRDILCHCILIMNGPAGNFTLSF</sequence>
<protein>
    <recommendedName>
        <fullName evidence="2">Retroviral aspartyl protease</fullName>
    </recommendedName>
</protein>
<dbReference type="Gene3D" id="2.40.70.10">
    <property type="entry name" value="Acid Proteases"/>
    <property type="match status" value="1"/>
</dbReference>